<gene>
    <name evidence="1" type="ORF">DERF_005985</name>
</gene>
<reference evidence="1" key="2">
    <citation type="journal article" date="2022" name="Res Sq">
        <title>Comparative Genomics Reveals Insights into the Divergent Evolution of Astigmatic Mites and Household Pest Adaptations.</title>
        <authorList>
            <person name="Xiong Q."/>
            <person name="Wan A.T.-Y."/>
            <person name="Liu X.-Y."/>
            <person name="Fung C.S.-H."/>
            <person name="Xiao X."/>
            <person name="Malainual N."/>
            <person name="Hou J."/>
            <person name="Wang L."/>
            <person name="Wang M."/>
            <person name="Yang K."/>
            <person name="Cui Y."/>
            <person name="Leung E."/>
            <person name="Nong W."/>
            <person name="Shin S.-K."/>
            <person name="Au S."/>
            <person name="Jeong K.Y."/>
            <person name="Chew F.T."/>
            <person name="Hui J."/>
            <person name="Leung T.F."/>
            <person name="Tungtrongchitr A."/>
            <person name="Zhong N."/>
            <person name="Liu Z."/>
            <person name="Tsui S."/>
        </authorList>
    </citation>
    <scope>NUCLEOTIDE SEQUENCE</scope>
    <source>
        <strain evidence="1">Derf</strain>
        <tissue evidence="1">Whole organism</tissue>
    </source>
</reference>
<reference evidence="1" key="1">
    <citation type="submission" date="2013-05" db="EMBL/GenBank/DDBJ databases">
        <authorList>
            <person name="Yim A.K.Y."/>
            <person name="Chan T.F."/>
            <person name="Ji K.M."/>
            <person name="Liu X.Y."/>
            <person name="Zhou J.W."/>
            <person name="Li R.Q."/>
            <person name="Yang K.Y."/>
            <person name="Li J."/>
            <person name="Li M."/>
            <person name="Law P.T.W."/>
            <person name="Wu Y.L."/>
            <person name="Cai Z.L."/>
            <person name="Qin H."/>
            <person name="Bao Y."/>
            <person name="Leung R.K.K."/>
            <person name="Ng P.K.S."/>
            <person name="Zou J."/>
            <person name="Zhong X.J."/>
            <person name="Ran P.X."/>
            <person name="Zhong N.S."/>
            <person name="Liu Z.G."/>
            <person name="Tsui S.K.W."/>
        </authorList>
    </citation>
    <scope>NUCLEOTIDE SEQUENCE</scope>
    <source>
        <strain evidence="1">Derf</strain>
        <tissue evidence="1">Whole organism</tissue>
    </source>
</reference>
<dbReference type="Proteomes" id="UP000790347">
    <property type="component" value="Unassembled WGS sequence"/>
</dbReference>
<comment type="caution">
    <text evidence="1">The sequence shown here is derived from an EMBL/GenBank/DDBJ whole genome shotgun (WGS) entry which is preliminary data.</text>
</comment>
<sequence length="114" mass="13731">MKKKNFLRNYPWLWLVVYNSHVYVVANDIPKKIQRLRRNYWRKIKNLQVTKITEMKMESCEDDDDDDDDDDNASNLSLLCLDASLPSIYFYLKIPFSSSYQSHQRSTIPFFSYF</sequence>
<evidence type="ECO:0000313" key="1">
    <source>
        <dbReference type="EMBL" id="KAH9522411.1"/>
    </source>
</evidence>
<evidence type="ECO:0000313" key="2">
    <source>
        <dbReference type="Proteomes" id="UP000790347"/>
    </source>
</evidence>
<organism evidence="1 2">
    <name type="scientific">Dermatophagoides farinae</name>
    <name type="common">American house dust mite</name>
    <dbReference type="NCBI Taxonomy" id="6954"/>
    <lineage>
        <taxon>Eukaryota</taxon>
        <taxon>Metazoa</taxon>
        <taxon>Ecdysozoa</taxon>
        <taxon>Arthropoda</taxon>
        <taxon>Chelicerata</taxon>
        <taxon>Arachnida</taxon>
        <taxon>Acari</taxon>
        <taxon>Acariformes</taxon>
        <taxon>Sarcoptiformes</taxon>
        <taxon>Astigmata</taxon>
        <taxon>Psoroptidia</taxon>
        <taxon>Analgoidea</taxon>
        <taxon>Pyroglyphidae</taxon>
        <taxon>Dermatophagoidinae</taxon>
        <taxon>Dermatophagoides</taxon>
    </lineage>
</organism>
<dbReference type="AlphaFoldDB" id="A0A922I813"/>
<accession>A0A922I813</accession>
<proteinExistence type="predicted"/>
<dbReference type="EMBL" id="ASGP02000002">
    <property type="protein sequence ID" value="KAH9522411.1"/>
    <property type="molecule type" value="Genomic_DNA"/>
</dbReference>
<keyword evidence="2" id="KW-1185">Reference proteome</keyword>
<name>A0A922I813_DERFA</name>
<protein>
    <submittedName>
        <fullName evidence="1">Uncharacterized protein</fullName>
    </submittedName>
</protein>